<keyword evidence="1" id="KW-0812">Transmembrane</keyword>
<evidence type="ECO:0000313" key="4">
    <source>
        <dbReference type="Proteomes" id="UP000033109"/>
    </source>
</evidence>
<dbReference type="PANTHER" id="PTHR37461">
    <property type="entry name" value="ANTI-SIGMA-K FACTOR RSKA"/>
    <property type="match status" value="1"/>
</dbReference>
<keyword evidence="1" id="KW-0472">Membrane</keyword>
<dbReference type="PANTHER" id="PTHR37461:SF1">
    <property type="entry name" value="ANTI-SIGMA-K FACTOR RSKA"/>
    <property type="match status" value="1"/>
</dbReference>
<dbReference type="InterPro" id="IPR051474">
    <property type="entry name" value="Anti-sigma-K/W_factor"/>
</dbReference>
<gene>
    <name evidence="3" type="ORF">PKOR_14400</name>
</gene>
<dbReference type="GO" id="GO:0005886">
    <property type="term" value="C:plasma membrane"/>
    <property type="evidence" value="ECO:0007669"/>
    <property type="project" value="InterPro"/>
</dbReference>
<feature type="domain" description="Anti-sigma K factor RskA C-terminal" evidence="2">
    <location>
        <begin position="119"/>
        <end position="267"/>
    </location>
</feature>
<organism evidence="3 4">
    <name type="scientific">Pontibacter korlensis</name>
    <dbReference type="NCBI Taxonomy" id="400092"/>
    <lineage>
        <taxon>Bacteria</taxon>
        <taxon>Pseudomonadati</taxon>
        <taxon>Bacteroidota</taxon>
        <taxon>Cytophagia</taxon>
        <taxon>Cytophagales</taxon>
        <taxon>Hymenobacteraceae</taxon>
        <taxon>Pontibacter</taxon>
    </lineage>
</organism>
<proteinExistence type="predicted"/>
<dbReference type="Pfam" id="PF10099">
    <property type="entry name" value="RskA_C"/>
    <property type="match status" value="1"/>
</dbReference>
<dbReference type="Proteomes" id="UP000033109">
    <property type="component" value="Chromosome"/>
</dbReference>
<evidence type="ECO:0000259" key="2">
    <source>
        <dbReference type="Pfam" id="PF10099"/>
    </source>
</evidence>
<dbReference type="GO" id="GO:0006417">
    <property type="term" value="P:regulation of translation"/>
    <property type="evidence" value="ECO:0007669"/>
    <property type="project" value="TreeGrafter"/>
</dbReference>
<dbReference type="GO" id="GO:0016989">
    <property type="term" value="F:sigma factor antagonist activity"/>
    <property type="evidence" value="ECO:0007669"/>
    <property type="project" value="TreeGrafter"/>
</dbReference>
<feature type="transmembrane region" description="Helical" evidence="1">
    <location>
        <begin position="107"/>
        <end position="127"/>
    </location>
</feature>
<dbReference type="HOGENOM" id="CLU_075802_2_0_10"/>
<reference evidence="3 4" key="1">
    <citation type="journal article" date="2015" name="Sci. Rep.">
        <title>Unraveling adaptation of Pontibacter korlensis to radiation and infertility in desert through complete genome and comparative transcriptomic analysis.</title>
        <authorList>
            <person name="Dai J."/>
            <person name="Dai W."/>
            <person name="Qiu C."/>
            <person name="Yang Z."/>
            <person name="Zhang Y."/>
            <person name="Zhou M."/>
            <person name="Zhang L."/>
            <person name="Fang C."/>
            <person name="Gao Q."/>
            <person name="Yang Q."/>
            <person name="Li X."/>
            <person name="Wang Z."/>
            <person name="Wang Z."/>
            <person name="Jia Z."/>
            <person name="Chen X."/>
        </authorList>
    </citation>
    <scope>NUCLEOTIDE SEQUENCE [LARGE SCALE GENOMIC DNA]</scope>
    <source>
        <strain evidence="3 4">X14-1T</strain>
    </source>
</reference>
<protein>
    <recommendedName>
        <fullName evidence="2">Anti-sigma K factor RskA C-terminal domain-containing protein</fullName>
    </recommendedName>
</protein>
<accession>A0A0E3UY17</accession>
<keyword evidence="4" id="KW-1185">Reference proteome</keyword>
<dbReference type="STRING" id="400092.PKOR_14400"/>
<dbReference type="OrthoDB" id="1420916at2"/>
<dbReference type="KEGG" id="pko:PKOR_14400"/>
<dbReference type="RefSeq" id="WP_046311635.1">
    <property type="nucleotide sequence ID" value="NZ_CBCSCY010000019.1"/>
</dbReference>
<name>A0A0E3UY17_9BACT</name>
<sequence length="279" mass="30719">MSNEEYIASGVLELYAAGGLIQAEREEVELRAASSPEVRAALDEACSAMEYYAQVHAVPPRPELKNRILSRLQPIEGSGATTTAFEEDPETVSYTLPLEEETSPYKWMFAASIVLFLISGMLSYHFYTKWQDAEQRLATAVSSEQLLAQNMQNTSLRTQQLEQVLAILRDPSYQSVKLQGVKAHPGANAIVYWHPQKQEVYIDKVSLPAPPSGMQYQLWALDEGTPVDAGLIPTSGNQVTMLKMKPIKSAQAFAVTLEPEGGSVNPTLEQLTVMGKIEA</sequence>
<dbReference type="EMBL" id="CP009621">
    <property type="protein sequence ID" value="AKD04066.1"/>
    <property type="molecule type" value="Genomic_DNA"/>
</dbReference>
<evidence type="ECO:0000313" key="3">
    <source>
        <dbReference type="EMBL" id="AKD04066.1"/>
    </source>
</evidence>
<dbReference type="AlphaFoldDB" id="A0A0E3UY17"/>
<dbReference type="PATRIC" id="fig|400092.3.peg.3144"/>
<evidence type="ECO:0000256" key="1">
    <source>
        <dbReference type="SAM" id="Phobius"/>
    </source>
</evidence>
<keyword evidence="1" id="KW-1133">Transmembrane helix</keyword>
<dbReference type="InterPro" id="IPR018764">
    <property type="entry name" value="RskA_C"/>
</dbReference>